<dbReference type="EMBL" id="JAKXMK010000025">
    <property type="protein sequence ID" value="MCH6169346.1"/>
    <property type="molecule type" value="Genomic_DNA"/>
</dbReference>
<proteinExistence type="predicted"/>
<dbReference type="Pfam" id="PF00561">
    <property type="entry name" value="Abhydrolase_1"/>
    <property type="match status" value="1"/>
</dbReference>
<keyword evidence="3" id="KW-1185">Reference proteome</keyword>
<evidence type="ECO:0000313" key="2">
    <source>
        <dbReference type="EMBL" id="MCH6169346.1"/>
    </source>
</evidence>
<dbReference type="Proteomes" id="UP001299970">
    <property type="component" value="Unassembled WGS sequence"/>
</dbReference>
<feature type="domain" description="AB hydrolase-1" evidence="1">
    <location>
        <begin position="31"/>
        <end position="271"/>
    </location>
</feature>
<dbReference type="PANTHER" id="PTHR43798:SF33">
    <property type="entry name" value="HYDROLASE, PUTATIVE (AFU_ORTHOLOGUE AFUA_2G14860)-RELATED"/>
    <property type="match status" value="1"/>
</dbReference>
<gene>
    <name evidence="2" type="ORF">MMF94_26915</name>
</gene>
<dbReference type="PANTHER" id="PTHR43798">
    <property type="entry name" value="MONOACYLGLYCEROL LIPASE"/>
    <property type="match status" value="1"/>
</dbReference>
<evidence type="ECO:0000313" key="3">
    <source>
        <dbReference type="Proteomes" id="UP001299970"/>
    </source>
</evidence>
<dbReference type="InterPro" id="IPR050266">
    <property type="entry name" value="AB_hydrolase_sf"/>
</dbReference>
<accession>A0ABS9TLD5</accession>
<comment type="caution">
    <text evidence="2">The sequence shown here is derived from an EMBL/GenBank/DDBJ whole genome shotgun (WGS) entry which is preliminary data.</text>
</comment>
<dbReference type="PRINTS" id="PR00412">
    <property type="entry name" value="EPOXHYDRLASE"/>
</dbReference>
<organism evidence="2 3">
    <name type="scientific">Pseudonocardia alaniniphila</name>
    <dbReference type="NCBI Taxonomy" id="75291"/>
    <lineage>
        <taxon>Bacteria</taxon>
        <taxon>Bacillati</taxon>
        <taxon>Actinomycetota</taxon>
        <taxon>Actinomycetes</taxon>
        <taxon>Pseudonocardiales</taxon>
        <taxon>Pseudonocardiaceae</taxon>
        <taxon>Pseudonocardia</taxon>
    </lineage>
</organism>
<evidence type="ECO:0000259" key="1">
    <source>
        <dbReference type="Pfam" id="PF00561"/>
    </source>
</evidence>
<dbReference type="Gene3D" id="3.40.50.1820">
    <property type="entry name" value="alpha/beta hydrolase"/>
    <property type="match status" value="1"/>
</dbReference>
<dbReference type="RefSeq" id="WP_241040158.1">
    <property type="nucleotide sequence ID" value="NZ_BAAAJF010000045.1"/>
</dbReference>
<dbReference type="GO" id="GO:0016787">
    <property type="term" value="F:hydrolase activity"/>
    <property type="evidence" value="ECO:0007669"/>
    <property type="project" value="UniProtKB-KW"/>
</dbReference>
<reference evidence="2 3" key="1">
    <citation type="submission" date="2022-03" db="EMBL/GenBank/DDBJ databases">
        <title>Pseudonocardia alaer sp. nov., a novel actinomycete isolated from reed forest soil.</title>
        <authorList>
            <person name="Wang L."/>
        </authorList>
    </citation>
    <scope>NUCLEOTIDE SEQUENCE [LARGE SCALE GENOMIC DNA]</scope>
    <source>
        <strain evidence="2 3">Y-16303</strain>
    </source>
</reference>
<sequence>MTPALTEGTHTIERDGVAMRYHVAGSGPVCVLHPGGPGAAWEYLRAPHLEKDLTCVYVEPVGTGGSGRLPTHPDGYSLDRYVSFVDALIDHLDVPQVHLLGHSHGGFVAQRYAITRPDRLAGLVLYDTAPAAGPELMAEAGRQMEEFFARFPDRPEAHEAMATWKALATGTDEEYTRSMRGLLPAYFADSRVTEAFATLRAELRAWAVTSDEGPWQHHEALATLRTPTLVLVGQWDFICGPRWAHELHETIPGSQLVTFEHSGHFVHIEEPEGFASAVAGFVERNVVADRTVSSPRGGA</sequence>
<dbReference type="InterPro" id="IPR000639">
    <property type="entry name" value="Epox_hydrolase-like"/>
</dbReference>
<dbReference type="SUPFAM" id="SSF53474">
    <property type="entry name" value="alpha/beta-Hydrolases"/>
    <property type="match status" value="1"/>
</dbReference>
<dbReference type="InterPro" id="IPR029058">
    <property type="entry name" value="AB_hydrolase_fold"/>
</dbReference>
<name>A0ABS9TLD5_9PSEU</name>
<keyword evidence="2" id="KW-0378">Hydrolase</keyword>
<protein>
    <submittedName>
        <fullName evidence="2">Alpha/beta hydrolase</fullName>
    </submittedName>
</protein>
<dbReference type="InterPro" id="IPR000073">
    <property type="entry name" value="AB_hydrolase_1"/>
</dbReference>